<comment type="caution">
    <text evidence="2">The sequence shown here is derived from an EMBL/GenBank/DDBJ whole genome shotgun (WGS) entry which is preliminary data.</text>
</comment>
<reference evidence="2 3" key="1">
    <citation type="journal article" date="2017" name="PLoS Biol.">
        <title>The sea cucumber genome provides insights into morphological evolution and visceral regeneration.</title>
        <authorList>
            <person name="Zhang X."/>
            <person name="Sun L."/>
            <person name="Yuan J."/>
            <person name="Sun Y."/>
            <person name="Gao Y."/>
            <person name="Zhang L."/>
            <person name="Li S."/>
            <person name="Dai H."/>
            <person name="Hamel J.F."/>
            <person name="Liu C."/>
            <person name="Yu Y."/>
            <person name="Liu S."/>
            <person name="Lin W."/>
            <person name="Guo K."/>
            <person name="Jin S."/>
            <person name="Xu P."/>
            <person name="Storey K.B."/>
            <person name="Huan P."/>
            <person name="Zhang T."/>
            <person name="Zhou Y."/>
            <person name="Zhang J."/>
            <person name="Lin C."/>
            <person name="Li X."/>
            <person name="Xing L."/>
            <person name="Huo D."/>
            <person name="Sun M."/>
            <person name="Wang L."/>
            <person name="Mercier A."/>
            <person name="Li F."/>
            <person name="Yang H."/>
            <person name="Xiang J."/>
        </authorList>
    </citation>
    <scope>NUCLEOTIDE SEQUENCE [LARGE SCALE GENOMIC DNA]</scope>
    <source>
        <strain evidence="2">Shaxun</strain>
        <tissue evidence="2">Muscle</tissue>
    </source>
</reference>
<protein>
    <submittedName>
        <fullName evidence="2">Uncharacterized protein</fullName>
    </submittedName>
</protein>
<evidence type="ECO:0000256" key="1">
    <source>
        <dbReference type="SAM" id="Phobius"/>
    </source>
</evidence>
<dbReference type="EMBL" id="MRZV01000269">
    <property type="protein sequence ID" value="PIK53932.1"/>
    <property type="molecule type" value="Genomic_DNA"/>
</dbReference>
<accession>A0A2G8L133</accession>
<sequence length="274" mass="29882">MDRKTILTYRGPNIGGDGGMNMDPNNNRNIRDNAFPNLGTYRSWQVGNLLITTGEKYLEKTFCAPHTITCDRNSRIDESDGFEGRGDVGMNMDPYNNRSIRDTGGYGGGYNGGYNDGYGGGCNGGYDIGYGRGLHHDYGNDGGLGDGNGRGCSFDVARGFANTRDGVYGRMYDVEHHNGEARGYRDGYWDGYVDGHNRASGERNKGRNLNNGNDGINCTNGIKGIWAVNSNVHISLNNCNNVNNRHVVRVSAAFVACMFAATVTVVNVYVTFMK</sequence>
<keyword evidence="1" id="KW-0812">Transmembrane</keyword>
<dbReference type="AlphaFoldDB" id="A0A2G8L133"/>
<keyword evidence="3" id="KW-1185">Reference proteome</keyword>
<keyword evidence="1" id="KW-1133">Transmembrane helix</keyword>
<organism evidence="2 3">
    <name type="scientific">Stichopus japonicus</name>
    <name type="common">Sea cucumber</name>
    <dbReference type="NCBI Taxonomy" id="307972"/>
    <lineage>
        <taxon>Eukaryota</taxon>
        <taxon>Metazoa</taxon>
        <taxon>Echinodermata</taxon>
        <taxon>Eleutherozoa</taxon>
        <taxon>Echinozoa</taxon>
        <taxon>Holothuroidea</taxon>
        <taxon>Aspidochirotacea</taxon>
        <taxon>Aspidochirotida</taxon>
        <taxon>Stichopodidae</taxon>
        <taxon>Apostichopus</taxon>
    </lineage>
</organism>
<keyword evidence="1" id="KW-0472">Membrane</keyword>
<proteinExistence type="predicted"/>
<evidence type="ECO:0000313" key="3">
    <source>
        <dbReference type="Proteomes" id="UP000230750"/>
    </source>
</evidence>
<name>A0A2G8L133_STIJA</name>
<dbReference type="Proteomes" id="UP000230750">
    <property type="component" value="Unassembled WGS sequence"/>
</dbReference>
<evidence type="ECO:0000313" key="2">
    <source>
        <dbReference type="EMBL" id="PIK53932.1"/>
    </source>
</evidence>
<feature type="transmembrane region" description="Helical" evidence="1">
    <location>
        <begin position="247"/>
        <end position="270"/>
    </location>
</feature>
<gene>
    <name evidence="2" type="ORF">BSL78_09154</name>
</gene>